<dbReference type="Proteomes" id="UP000231501">
    <property type="component" value="Unassembled WGS sequence"/>
</dbReference>
<feature type="region of interest" description="Disordered" evidence="1">
    <location>
        <begin position="1"/>
        <end position="25"/>
    </location>
</feature>
<feature type="region of interest" description="Disordered" evidence="1">
    <location>
        <begin position="46"/>
        <end position="65"/>
    </location>
</feature>
<dbReference type="RefSeq" id="WP_099862112.1">
    <property type="nucleotide sequence ID" value="NZ_PEOG01000032.1"/>
</dbReference>
<dbReference type="PANTHER" id="PTHR43737">
    <property type="entry name" value="BLL7424 PROTEIN"/>
    <property type="match status" value="1"/>
</dbReference>
<keyword evidence="3" id="KW-1185">Reference proteome</keyword>
<gene>
    <name evidence="2" type="ORF">CS062_13305</name>
</gene>
<sequence>MTAAAHTPFAPTDDQPVVDETSTSGTSAALAAAAAAALLAACGGGGGETGDGGPDSDPQNSVPPTDAEAARFLAQAGFAASATDIAAVKSSGYGRWLDQQFAAPRTQKHYDWLVAKGYNAESFRNSLSGVDATLWRKLIGSPDQLRQRVVLAWSEIFVVSMTGLPVSWANMATAGYVDMLEERCFGSFRALLEGVTLSPAMGVFLAMRGNRKEDPRTGRQPDENYAREVMQLFTIGLNQLNPDGTPKTSNGKTIDTYTLQQITDLARVFTGWDFDTTDAGGADPSYMTRPMKHTASRFSTGTKKVLDVTIPETADGPAAMKQALDTLVAHPNVGPFIGRQLIQRLVASNPSPAYVQRIAAVFDNNGKGERGDLRAVIRAILLDSEARQPSTAPGGGKLREPILRLIQWARTVNLNSPGDLWAIGDTSNPASRLGQSPLRSGSVFNFFRPGYVPPNSQLGANNVTAPEFQLCNESTVAGYLNFMQSLIGNGIGDMKPDYTADLALAADATALVQRQALLMAGGDLSATTITTIATAVATIKADTDAGKLNRVKASWLMVLAAPEYQVQK</sequence>
<dbReference type="AlphaFoldDB" id="A0A2G9C8M0"/>
<dbReference type="EMBL" id="PEOG01000032">
    <property type="protein sequence ID" value="PIM52737.1"/>
    <property type="molecule type" value="Genomic_DNA"/>
</dbReference>
<organism evidence="2 3">
    <name type="scientific">Roseateles chitinivorans</name>
    <dbReference type="NCBI Taxonomy" id="2917965"/>
    <lineage>
        <taxon>Bacteria</taxon>
        <taxon>Pseudomonadati</taxon>
        <taxon>Pseudomonadota</taxon>
        <taxon>Betaproteobacteria</taxon>
        <taxon>Burkholderiales</taxon>
        <taxon>Sphaerotilaceae</taxon>
        <taxon>Roseateles</taxon>
    </lineage>
</organism>
<dbReference type="InterPro" id="IPR014917">
    <property type="entry name" value="DUF1800"/>
</dbReference>
<name>A0A2G9C8M0_9BURK</name>
<proteinExistence type="predicted"/>
<evidence type="ECO:0000313" key="2">
    <source>
        <dbReference type="EMBL" id="PIM52737.1"/>
    </source>
</evidence>
<protein>
    <recommendedName>
        <fullName evidence="4">DUF1800 domain-containing protein</fullName>
    </recommendedName>
</protein>
<evidence type="ECO:0008006" key="4">
    <source>
        <dbReference type="Google" id="ProtNLM"/>
    </source>
</evidence>
<dbReference type="Pfam" id="PF08811">
    <property type="entry name" value="DUF1800"/>
    <property type="match status" value="1"/>
</dbReference>
<comment type="caution">
    <text evidence="2">The sequence shown here is derived from an EMBL/GenBank/DDBJ whole genome shotgun (WGS) entry which is preliminary data.</text>
</comment>
<evidence type="ECO:0000313" key="3">
    <source>
        <dbReference type="Proteomes" id="UP000231501"/>
    </source>
</evidence>
<accession>A0A2G9C8M0</accession>
<evidence type="ECO:0000256" key="1">
    <source>
        <dbReference type="SAM" id="MobiDB-lite"/>
    </source>
</evidence>
<dbReference type="PANTHER" id="PTHR43737:SF1">
    <property type="entry name" value="DUF1501 DOMAIN-CONTAINING PROTEIN"/>
    <property type="match status" value="1"/>
</dbReference>
<dbReference type="OrthoDB" id="9772295at2"/>
<reference evidence="2 3" key="1">
    <citation type="submission" date="2017-11" db="EMBL/GenBank/DDBJ databases">
        <title>Draft genome sequence of Mitsuaria sp. HWN-4.</title>
        <authorList>
            <person name="Gundlapally S.R."/>
        </authorList>
    </citation>
    <scope>NUCLEOTIDE SEQUENCE [LARGE SCALE GENOMIC DNA]</scope>
    <source>
        <strain evidence="2 3">HWN-4</strain>
    </source>
</reference>